<feature type="compositionally biased region" description="Polar residues" evidence="2">
    <location>
        <begin position="633"/>
        <end position="643"/>
    </location>
</feature>
<protein>
    <submittedName>
        <fullName evidence="3">Uncharacterized protein</fullName>
    </submittedName>
</protein>
<dbReference type="RefSeq" id="XP_060288020.1">
    <property type="nucleotide sequence ID" value="XM_060429577.1"/>
</dbReference>
<dbReference type="EMBL" id="MU838998">
    <property type="protein sequence ID" value="KAK1771807.1"/>
    <property type="molecule type" value="Genomic_DNA"/>
</dbReference>
<gene>
    <name evidence="3" type="ORF">QBC33DRAFT_554970</name>
</gene>
<evidence type="ECO:0000256" key="1">
    <source>
        <dbReference type="SAM" id="Coils"/>
    </source>
</evidence>
<name>A0AAJ0FL53_9PEZI</name>
<keyword evidence="1" id="KW-0175">Coiled coil</keyword>
<feature type="coiled-coil region" evidence="1">
    <location>
        <begin position="63"/>
        <end position="149"/>
    </location>
</feature>
<reference evidence="3" key="1">
    <citation type="submission" date="2023-06" db="EMBL/GenBank/DDBJ databases">
        <title>Genome-scale phylogeny and comparative genomics of the fungal order Sordariales.</title>
        <authorList>
            <consortium name="Lawrence Berkeley National Laboratory"/>
            <person name="Hensen N."/>
            <person name="Bonometti L."/>
            <person name="Westerberg I."/>
            <person name="Brannstrom I.O."/>
            <person name="Guillou S."/>
            <person name="Cros-Aarteil S."/>
            <person name="Calhoun S."/>
            <person name="Haridas S."/>
            <person name="Kuo A."/>
            <person name="Mondo S."/>
            <person name="Pangilinan J."/>
            <person name="Riley R."/>
            <person name="Labutti K."/>
            <person name="Andreopoulos B."/>
            <person name="Lipzen A."/>
            <person name="Chen C."/>
            <person name="Yanf M."/>
            <person name="Daum C."/>
            <person name="Ng V."/>
            <person name="Clum A."/>
            <person name="Steindorff A."/>
            <person name="Ohm R."/>
            <person name="Martin F."/>
            <person name="Silar P."/>
            <person name="Natvig D."/>
            <person name="Lalanne C."/>
            <person name="Gautier V."/>
            <person name="Ament-Velasquez S.L."/>
            <person name="Kruys A."/>
            <person name="Hutchinson M.I."/>
            <person name="Powell A.J."/>
            <person name="Barry K."/>
            <person name="Miller A.N."/>
            <person name="Grigoriev I.V."/>
            <person name="Debuchy R."/>
            <person name="Gladieux P."/>
            <person name="Thoren M.H."/>
            <person name="Johannesson H."/>
        </authorList>
    </citation>
    <scope>NUCLEOTIDE SEQUENCE</scope>
    <source>
        <strain evidence="3">8032-3</strain>
    </source>
</reference>
<evidence type="ECO:0000256" key="2">
    <source>
        <dbReference type="SAM" id="MobiDB-lite"/>
    </source>
</evidence>
<dbReference type="Proteomes" id="UP001244011">
    <property type="component" value="Unassembled WGS sequence"/>
</dbReference>
<dbReference type="GeneID" id="85312764"/>
<proteinExistence type="predicted"/>
<dbReference type="AlphaFoldDB" id="A0AAJ0FL53"/>
<feature type="coiled-coil region" evidence="1">
    <location>
        <begin position="347"/>
        <end position="388"/>
    </location>
</feature>
<sequence>MVKQFGSHFAHSWNSYVQDVTKAEDELETEFLYRLDKLKRKNEGQARQINLHVKQLNAQALVIAGLEQDKQDLMDRVARTETKLREGSERLQKLDEKCRLYKDRLNAAVGEHQQLYSRSKKLCKDTIDQMRAEEQLQRSSNDLARQKAESLREHMLEKVRLVVAQSKAETRHMTDRIQALSQEIGDRESQIQRERERSERLLKQLDEQREAHKSFQLLQVKTESILDKMDEHHTLHAQGVKVAHDSSRTKLDAVIEHLESLSKLIIPHSDALSKLSNHQQEGISKVVAGLEAIINSQANGRESVERLSTDLKSHVDEMWQKLETREDALTQQLSEKRGENALVTRVMEEREVEFQALEAQLEEANEGSRVQEDRIRQLTARVTELETAPPVDSEEMLRLKSLEDENSNIKCELAVKGALIADLQSKLRDKDKEGMAEAKKFNDDISKLSQLMHDQQLAGRAATGQAVENARHRLRLEMEGMHQETRNSLRLAEKQRLNLQVQLQDTMAKLATTDQRLCHDSARMISLQESLAAAESRINQLTEEAQTRAEAVNPQQKAAELAVDEMGKGLLGNLGRWTQARGINGAITHDLEKLFSHCIGTADVGRKLHDFLENALADRVPQPNGPPVRPHTGSGSPNTSAPSNERLAQEQDAENHLPISLSIGSEMDRNQNAKGSVSEASGSIAAREEDMPSSNAPSDQPMSRPGEEGLISQEPERRVVVQSPNIAQVMPVSLSVEQEKARRREVTQLKSIIKTRQESDGDIIQDSSQEKGSAGGVIPDIGSFLRGPYNRPVAGYSGRLNEKFPLAAHVPPRSIGEDQAILGWQRSPLPCRR</sequence>
<feature type="region of interest" description="Disordered" evidence="2">
    <location>
        <begin position="665"/>
        <end position="723"/>
    </location>
</feature>
<feature type="compositionally biased region" description="Polar residues" evidence="2">
    <location>
        <begin position="672"/>
        <end position="681"/>
    </location>
</feature>
<feature type="coiled-coil region" evidence="1">
    <location>
        <begin position="177"/>
        <end position="211"/>
    </location>
</feature>
<keyword evidence="4" id="KW-1185">Reference proteome</keyword>
<feature type="coiled-coil region" evidence="1">
    <location>
        <begin position="489"/>
        <end position="551"/>
    </location>
</feature>
<evidence type="ECO:0000313" key="3">
    <source>
        <dbReference type="EMBL" id="KAK1771807.1"/>
    </source>
</evidence>
<comment type="caution">
    <text evidence="3">The sequence shown here is derived from an EMBL/GenBank/DDBJ whole genome shotgun (WGS) entry which is preliminary data.</text>
</comment>
<feature type="region of interest" description="Disordered" evidence="2">
    <location>
        <begin position="618"/>
        <end position="651"/>
    </location>
</feature>
<organism evidence="3 4">
    <name type="scientific">Phialemonium atrogriseum</name>
    <dbReference type="NCBI Taxonomy" id="1093897"/>
    <lineage>
        <taxon>Eukaryota</taxon>
        <taxon>Fungi</taxon>
        <taxon>Dikarya</taxon>
        <taxon>Ascomycota</taxon>
        <taxon>Pezizomycotina</taxon>
        <taxon>Sordariomycetes</taxon>
        <taxon>Sordariomycetidae</taxon>
        <taxon>Cephalothecales</taxon>
        <taxon>Cephalothecaceae</taxon>
        <taxon>Phialemonium</taxon>
    </lineage>
</organism>
<feature type="compositionally biased region" description="Polar residues" evidence="2">
    <location>
        <begin position="692"/>
        <end position="701"/>
    </location>
</feature>
<accession>A0AAJ0FL53</accession>
<evidence type="ECO:0000313" key="4">
    <source>
        <dbReference type="Proteomes" id="UP001244011"/>
    </source>
</evidence>